<name>J6ELK3_TRIAS</name>
<dbReference type="VEuPathDB" id="FungiDB:A1Q1_06481"/>
<dbReference type="AlphaFoldDB" id="J6ELK3"/>
<evidence type="ECO:0000313" key="3">
    <source>
        <dbReference type="Proteomes" id="UP000002748"/>
    </source>
</evidence>
<comment type="caution">
    <text evidence="2">The sequence shown here is derived from an EMBL/GenBank/DDBJ whole genome shotgun (WGS) entry which is preliminary data.</text>
</comment>
<dbReference type="RefSeq" id="XP_014177070.1">
    <property type="nucleotide sequence ID" value="XM_014321595.1"/>
</dbReference>
<dbReference type="HOGENOM" id="CLU_2293662_0_0_1"/>
<feature type="compositionally biased region" description="Low complexity" evidence="1">
    <location>
        <begin position="1"/>
        <end position="16"/>
    </location>
</feature>
<reference evidence="2 3" key="1">
    <citation type="journal article" date="2012" name="Eukaryot. Cell">
        <title>Draft genome sequence of CBS 2479, the standard type strain of Trichosporon asahii.</title>
        <authorList>
            <person name="Yang R.Y."/>
            <person name="Li H.T."/>
            <person name="Zhu H."/>
            <person name="Zhou G.P."/>
            <person name="Wang M."/>
            <person name="Wang L."/>
        </authorList>
    </citation>
    <scope>NUCLEOTIDE SEQUENCE [LARGE SCALE GENOMIC DNA]</scope>
    <source>
        <strain evidence="3">ATCC 90039 / CBS 2479 / JCM 2466 / KCTC 7840 / NCYC 2677 / UAMH 7654</strain>
    </source>
</reference>
<dbReference type="Proteomes" id="UP000002748">
    <property type="component" value="Unassembled WGS sequence"/>
</dbReference>
<evidence type="ECO:0000256" key="1">
    <source>
        <dbReference type="SAM" id="MobiDB-lite"/>
    </source>
</evidence>
<dbReference type="EMBL" id="ALBS01000333">
    <property type="protein sequence ID" value="EJT45164.1"/>
    <property type="molecule type" value="Genomic_DNA"/>
</dbReference>
<sequence>MSSPTPSLPSTPTTAEPRARPPPLPAVKGTMGGIESPRVYKEHHKMTPPATPLLTPAASREPTPAPSVAPAPVLVFRADPRMTTTFASLPDSAEVRHLFNV</sequence>
<organism evidence="2 3">
    <name type="scientific">Trichosporon asahii var. asahii (strain ATCC 90039 / CBS 2479 / JCM 2466 / KCTC 7840 / NBRC 103889/ NCYC 2677 / UAMH 7654)</name>
    <name type="common">Yeast</name>
    <dbReference type="NCBI Taxonomy" id="1186058"/>
    <lineage>
        <taxon>Eukaryota</taxon>
        <taxon>Fungi</taxon>
        <taxon>Dikarya</taxon>
        <taxon>Basidiomycota</taxon>
        <taxon>Agaricomycotina</taxon>
        <taxon>Tremellomycetes</taxon>
        <taxon>Trichosporonales</taxon>
        <taxon>Trichosporonaceae</taxon>
        <taxon>Trichosporon</taxon>
    </lineage>
</organism>
<protein>
    <submittedName>
        <fullName evidence="2">Uncharacterized protein</fullName>
    </submittedName>
</protein>
<gene>
    <name evidence="2" type="ORF">A1Q1_06481</name>
</gene>
<feature type="region of interest" description="Disordered" evidence="1">
    <location>
        <begin position="1"/>
        <end position="68"/>
    </location>
</feature>
<dbReference type="GeneID" id="25989993"/>
<accession>J6ELK3</accession>
<proteinExistence type="predicted"/>
<dbReference type="KEGG" id="tasa:A1Q1_06481"/>
<evidence type="ECO:0000313" key="2">
    <source>
        <dbReference type="EMBL" id="EJT45164.1"/>
    </source>
</evidence>